<proteinExistence type="predicted"/>
<protein>
    <submittedName>
        <fullName evidence="2">Ribonuclease H-like domain-containing protein</fullName>
    </submittedName>
</protein>
<name>A0A699K7M7_TANCI</name>
<evidence type="ECO:0000259" key="1">
    <source>
        <dbReference type="Pfam" id="PF22936"/>
    </source>
</evidence>
<comment type="caution">
    <text evidence="2">The sequence shown here is derived from an EMBL/GenBank/DDBJ whole genome shotgun (WGS) entry which is preliminary data.</text>
</comment>
<dbReference type="EMBL" id="BKCJ010480121">
    <property type="protein sequence ID" value="GFA74626.1"/>
    <property type="molecule type" value="Genomic_DNA"/>
</dbReference>
<feature type="domain" description="Retrovirus-related Pol polyprotein from transposon TNT 1-94-like beta-barrel" evidence="1">
    <location>
        <begin position="320"/>
        <end position="393"/>
    </location>
</feature>
<feature type="non-terminal residue" evidence="2">
    <location>
        <position position="448"/>
    </location>
</feature>
<organism evidence="2">
    <name type="scientific">Tanacetum cinerariifolium</name>
    <name type="common">Dalmatian daisy</name>
    <name type="synonym">Chrysanthemum cinerariifolium</name>
    <dbReference type="NCBI Taxonomy" id="118510"/>
    <lineage>
        <taxon>Eukaryota</taxon>
        <taxon>Viridiplantae</taxon>
        <taxon>Streptophyta</taxon>
        <taxon>Embryophyta</taxon>
        <taxon>Tracheophyta</taxon>
        <taxon>Spermatophyta</taxon>
        <taxon>Magnoliopsida</taxon>
        <taxon>eudicotyledons</taxon>
        <taxon>Gunneridae</taxon>
        <taxon>Pentapetalae</taxon>
        <taxon>asterids</taxon>
        <taxon>campanulids</taxon>
        <taxon>Asterales</taxon>
        <taxon>Asteraceae</taxon>
        <taxon>Asteroideae</taxon>
        <taxon>Anthemideae</taxon>
        <taxon>Anthemidinae</taxon>
        <taxon>Tanacetum</taxon>
    </lineage>
</organism>
<sequence length="448" mass="50588">MQEVILFYNGLEVPTRQILDSKGAIPFKTVADAKVAIHKMAEYSQKWHNGTSSFESDVSVPTSLVHDRYKSGEGYHVVPPPYTGTFMPSKLDLVFLDAPTVSETVPTVLNIEPSTTKPTKVMSQSNRPSAPIIEDWVSDSEDESEGEPMPTQKAPSFVQTFEHVKTPRTPVKPVEHPKQAENLRKDIPKSRGHKHNWNRKACFVCKSVNHLIKDCDYYEKKMVQKHVWNHALRVNHQNSAWITHPYSYKHVVPTSVLTRSRLVPLNAARPVTTDVPQTTVQHQRPVTHIQVSHGLGPQNTLSLLFDVQGNPQQDLKDKGVIDSGCSRHMTENISYLSDFEETNGGYATFRGNPKGGKITGKGKIKTGKLDFDDVYFVKELKFNLFSVSQMCDKKNIVFFTDTECVVLSFDFKLPDDNHVLLRVLRENNMYNVDLKNIVPLGDLTCLFA</sequence>
<dbReference type="InterPro" id="IPR054722">
    <property type="entry name" value="PolX-like_BBD"/>
</dbReference>
<evidence type="ECO:0000313" key="2">
    <source>
        <dbReference type="EMBL" id="GFA74626.1"/>
    </source>
</evidence>
<dbReference type="Pfam" id="PF22936">
    <property type="entry name" value="Pol_BBD"/>
    <property type="match status" value="1"/>
</dbReference>
<dbReference type="AlphaFoldDB" id="A0A699K7M7"/>
<reference evidence="2" key="1">
    <citation type="journal article" date="2019" name="Sci. Rep.">
        <title>Draft genome of Tanacetum cinerariifolium, the natural source of mosquito coil.</title>
        <authorList>
            <person name="Yamashiro T."/>
            <person name="Shiraishi A."/>
            <person name="Satake H."/>
            <person name="Nakayama K."/>
        </authorList>
    </citation>
    <scope>NUCLEOTIDE SEQUENCE</scope>
</reference>
<accession>A0A699K7M7</accession>
<gene>
    <name evidence="2" type="ORF">Tci_646598</name>
</gene>